<organism evidence="13 14">
    <name type="scientific">Minwuia thermotolerans</name>
    <dbReference type="NCBI Taxonomy" id="2056226"/>
    <lineage>
        <taxon>Bacteria</taxon>
        <taxon>Pseudomonadati</taxon>
        <taxon>Pseudomonadota</taxon>
        <taxon>Alphaproteobacteria</taxon>
        <taxon>Minwuiales</taxon>
        <taxon>Minwuiaceae</taxon>
        <taxon>Minwuia</taxon>
    </lineage>
</organism>
<feature type="active site" description="Proton donor" evidence="12">
    <location>
        <position position="264"/>
    </location>
</feature>
<dbReference type="EMBL" id="PHIG01000031">
    <property type="protein sequence ID" value="PJK29775.1"/>
    <property type="molecule type" value="Genomic_DNA"/>
</dbReference>
<comment type="caution">
    <text evidence="13">The sequence shown here is derived from an EMBL/GenBank/DDBJ whole genome shotgun (WGS) entry which is preliminary data.</text>
</comment>
<feature type="binding site" evidence="12">
    <location>
        <position position="241"/>
    </location>
    <ligand>
        <name>Zn(2+)</name>
        <dbReference type="ChEBI" id="CHEBI:29105"/>
    </ligand>
</feature>
<keyword evidence="9 12" id="KW-0862">Zinc</keyword>
<dbReference type="SUPFAM" id="SSF54211">
    <property type="entry name" value="Ribosomal protein S5 domain 2-like"/>
    <property type="match status" value="2"/>
</dbReference>
<comment type="catalytic activity">
    <reaction evidence="11 12">
        <text>a UDP-3-O-[(3R)-3-hydroxyacyl]-N-acetyl-alpha-D-glucosamine + H2O = a UDP-3-O-[(3R)-3-hydroxyacyl]-alpha-D-glucosamine + acetate</text>
        <dbReference type="Rhea" id="RHEA:67816"/>
        <dbReference type="ChEBI" id="CHEBI:15377"/>
        <dbReference type="ChEBI" id="CHEBI:30089"/>
        <dbReference type="ChEBI" id="CHEBI:137740"/>
        <dbReference type="ChEBI" id="CHEBI:173225"/>
        <dbReference type="EC" id="3.5.1.108"/>
    </reaction>
</comment>
<dbReference type="GO" id="GO:0016020">
    <property type="term" value="C:membrane"/>
    <property type="evidence" value="ECO:0007669"/>
    <property type="project" value="GOC"/>
</dbReference>
<feature type="binding site" evidence="12">
    <location>
        <position position="80"/>
    </location>
    <ligand>
        <name>Zn(2+)</name>
        <dbReference type="ChEBI" id="CHEBI:29105"/>
    </ligand>
</feature>
<dbReference type="PANTHER" id="PTHR33694">
    <property type="entry name" value="UDP-3-O-ACYL-N-ACETYLGLUCOSAMINE DEACETYLASE 1, MITOCHONDRIAL-RELATED"/>
    <property type="match status" value="1"/>
</dbReference>
<dbReference type="Pfam" id="PF03331">
    <property type="entry name" value="LpxC"/>
    <property type="match status" value="1"/>
</dbReference>
<dbReference type="Proteomes" id="UP000229498">
    <property type="component" value="Unassembled WGS sequence"/>
</dbReference>
<dbReference type="GO" id="GO:0046872">
    <property type="term" value="F:metal ion binding"/>
    <property type="evidence" value="ECO:0007669"/>
    <property type="project" value="UniProtKB-KW"/>
</dbReference>
<keyword evidence="5 12" id="KW-0444">Lipid biosynthesis</keyword>
<dbReference type="InterPro" id="IPR020568">
    <property type="entry name" value="Ribosomal_Su5_D2-typ_SF"/>
</dbReference>
<dbReference type="NCBIfam" id="TIGR00325">
    <property type="entry name" value="lpxC"/>
    <property type="match status" value="1"/>
</dbReference>
<dbReference type="GO" id="GO:0009245">
    <property type="term" value="P:lipid A biosynthetic process"/>
    <property type="evidence" value="ECO:0007669"/>
    <property type="project" value="UniProtKB-UniRule"/>
</dbReference>
<keyword evidence="7 12" id="KW-0479">Metal-binding</keyword>
<evidence type="ECO:0000256" key="8">
    <source>
        <dbReference type="ARBA" id="ARBA00022801"/>
    </source>
</evidence>
<dbReference type="OrthoDB" id="9802746at2"/>
<dbReference type="AlphaFoldDB" id="A0A2M9G241"/>
<dbReference type="RefSeq" id="WP_109793052.1">
    <property type="nucleotide sequence ID" value="NZ_PHIG01000031.1"/>
</dbReference>
<evidence type="ECO:0000256" key="11">
    <source>
        <dbReference type="ARBA" id="ARBA00024535"/>
    </source>
</evidence>
<evidence type="ECO:0000256" key="1">
    <source>
        <dbReference type="ARBA" id="ARBA00001947"/>
    </source>
</evidence>
<comment type="similarity">
    <text evidence="12">Belongs to the LpxC family.</text>
</comment>
<evidence type="ECO:0000256" key="5">
    <source>
        <dbReference type="ARBA" id="ARBA00022516"/>
    </source>
</evidence>
<comment type="function">
    <text evidence="2 12">Catalyzes the hydrolysis of UDP-3-O-myristoyl-N-acetylglucosamine to form UDP-3-O-myristoylglucosamine and acetate, the committed step in lipid A biosynthesis.</text>
</comment>
<keyword evidence="6 12" id="KW-0441">Lipid A biosynthesis</keyword>
<keyword evidence="14" id="KW-1185">Reference proteome</keyword>
<dbReference type="HAMAP" id="MF_00388">
    <property type="entry name" value="LpxC"/>
    <property type="match status" value="1"/>
</dbReference>
<keyword evidence="8 12" id="KW-0378">Hydrolase</keyword>
<dbReference type="Gene3D" id="3.30.1700.10">
    <property type="entry name" value="lpxc deacetylase, domain 2"/>
    <property type="match status" value="1"/>
</dbReference>
<dbReference type="Gene3D" id="3.30.230.20">
    <property type="entry name" value="lpxc deacetylase, domain 1"/>
    <property type="match status" value="1"/>
</dbReference>
<evidence type="ECO:0000256" key="3">
    <source>
        <dbReference type="ARBA" id="ARBA00005002"/>
    </source>
</evidence>
<evidence type="ECO:0000256" key="2">
    <source>
        <dbReference type="ARBA" id="ARBA00002923"/>
    </source>
</evidence>
<dbReference type="UniPathway" id="UPA00359">
    <property type="reaction ID" value="UER00478"/>
</dbReference>
<evidence type="ECO:0000256" key="4">
    <source>
        <dbReference type="ARBA" id="ARBA00012745"/>
    </source>
</evidence>
<dbReference type="PANTHER" id="PTHR33694:SF1">
    <property type="entry name" value="UDP-3-O-ACYL-N-ACETYLGLUCOSAMINE DEACETYLASE 1, MITOCHONDRIAL-RELATED"/>
    <property type="match status" value="1"/>
</dbReference>
<keyword evidence="10 12" id="KW-0443">Lipid metabolism</keyword>
<reference evidence="13 14" key="1">
    <citation type="submission" date="2017-11" db="EMBL/GenBank/DDBJ databases">
        <title>Draft genome sequence of Rhizobiales bacterium SY3-13.</title>
        <authorList>
            <person name="Sun C."/>
        </authorList>
    </citation>
    <scope>NUCLEOTIDE SEQUENCE [LARGE SCALE GENOMIC DNA]</scope>
    <source>
        <strain evidence="13 14">SY3-13</strain>
    </source>
</reference>
<dbReference type="EC" id="3.5.1.108" evidence="4 12"/>
<comment type="cofactor">
    <cofactor evidence="1 12">
        <name>Zn(2+)</name>
        <dbReference type="ChEBI" id="CHEBI:29105"/>
    </cofactor>
</comment>
<protein>
    <recommendedName>
        <fullName evidence="4 12">UDP-3-O-acyl-N-acetylglucosamine deacetylase</fullName>
        <shortName evidence="12">UDP-3-O-acyl-GlcNAc deacetylase</shortName>
        <ecNumber evidence="4 12">3.5.1.108</ecNumber>
    </recommendedName>
    <alternativeName>
        <fullName evidence="12">UDP-3-O-[R-3-hydroxymyristoyl]-N-acetylglucosamine deacetylase</fullName>
    </alternativeName>
</protein>
<dbReference type="InterPro" id="IPR004463">
    <property type="entry name" value="UDP-acyl_GlcNac_deAcase"/>
</dbReference>
<accession>A0A2M9G241</accession>
<dbReference type="InterPro" id="IPR011334">
    <property type="entry name" value="UDP-acyl_GlcNac_deAcase_C"/>
</dbReference>
<evidence type="ECO:0000256" key="9">
    <source>
        <dbReference type="ARBA" id="ARBA00022833"/>
    </source>
</evidence>
<proteinExistence type="inferred from homology"/>
<sequence>MSFQKTIAKGVERNGVGLHSGVDVRLALRPAPANTGVVFRRTDLEGDAAAIPARFDHVADTRLCTAIANAHGASVATIEHVMSALSGMEVDNCFVDVSGPETPVMDGSAAPFVEMIREAGIKQQDMPRRVIRILREVRVGDDRSWARLSPADEFRLSFNIAFDNALLAAQSTQFHPGFHSFEQDVARARTFCLYEEIEGMWAAGLAKGGSLDNAVVVQGDKVLNPEGLRYEDESVRHKALDAIGDLYTAGHRIVGAYHGERAGHGLNNRLLKALFADRANYAIEQETADWEELRLVDAAD</sequence>
<dbReference type="GO" id="GO:0103117">
    <property type="term" value="F:UDP-3-O-acyl-N-acetylglucosamine deacetylase activity"/>
    <property type="evidence" value="ECO:0007669"/>
    <property type="project" value="UniProtKB-UniRule"/>
</dbReference>
<evidence type="ECO:0000256" key="7">
    <source>
        <dbReference type="ARBA" id="ARBA00022723"/>
    </source>
</evidence>
<evidence type="ECO:0000313" key="14">
    <source>
        <dbReference type="Proteomes" id="UP000229498"/>
    </source>
</evidence>
<evidence type="ECO:0000256" key="6">
    <source>
        <dbReference type="ARBA" id="ARBA00022556"/>
    </source>
</evidence>
<name>A0A2M9G241_9PROT</name>
<evidence type="ECO:0000256" key="10">
    <source>
        <dbReference type="ARBA" id="ARBA00023098"/>
    </source>
</evidence>
<evidence type="ECO:0000256" key="12">
    <source>
        <dbReference type="HAMAP-Rule" id="MF_00388"/>
    </source>
</evidence>
<gene>
    <name evidence="12" type="primary">lpxC</name>
    <name evidence="13" type="ORF">CVT23_08315</name>
</gene>
<comment type="pathway">
    <text evidence="3 12">Glycolipid biosynthesis; lipid IV(A) biosynthesis; lipid IV(A) from (3R)-3-hydroxytetradecanoyl-[acyl-carrier-protein] and UDP-N-acetyl-alpha-D-glucosamine: step 2/6.</text>
</comment>
<dbReference type="InterPro" id="IPR015870">
    <property type="entry name" value="UDP-acyl_N-AcGlcN_deAcase_N"/>
</dbReference>
<feature type="binding site" evidence="12">
    <location>
        <position position="237"/>
    </location>
    <ligand>
        <name>Zn(2+)</name>
        <dbReference type="ChEBI" id="CHEBI:29105"/>
    </ligand>
</feature>
<evidence type="ECO:0000313" key="13">
    <source>
        <dbReference type="EMBL" id="PJK29775.1"/>
    </source>
</evidence>